<dbReference type="PIRSF" id="PIRSF015617">
    <property type="entry name" value="Adensltrnsf_CobA"/>
    <property type="match status" value="1"/>
</dbReference>
<dbReference type="AlphaFoldDB" id="A8MBF6"/>
<protein>
    <submittedName>
        <fullName evidence="1">ATP:corrinoid adenosyltransferase BtuR/CobO/CobP</fullName>
    </submittedName>
</protein>
<dbReference type="GO" id="GO:0005524">
    <property type="term" value="F:ATP binding"/>
    <property type="evidence" value="ECO:0007669"/>
    <property type="project" value="InterPro"/>
</dbReference>
<organism evidence="1 2">
    <name type="scientific">Caldivirga maquilingensis (strain ATCC 700844 / DSM 13496 / JCM 10307 / IC-167)</name>
    <dbReference type="NCBI Taxonomy" id="397948"/>
    <lineage>
        <taxon>Archaea</taxon>
        <taxon>Thermoproteota</taxon>
        <taxon>Thermoprotei</taxon>
        <taxon>Thermoproteales</taxon>
        <taxon>Thermoproteaceae</taxon>
        <taxon>Caldivirga</taxon>
    </lineage>
</organism>
<sequence length="188" mass="21215">MRNSSYRFIKAYALYTTDYYTQSMGLILVYTGDGKGKTTAALGLVLRAYGHGLRSIVAHVMKTLIYRGQWVGEYSALLKMSDLVEVYYMSEEALRTPRDVFNKAIERSIMIKPFLLVLDEVNNAVNGGLMTSREVIDGLRKLPNEVNVVLTGRNAPSEFLELADLVTEFKPVKHYYDKGIVGVMGLEW</sequence>
<dbReference type="PANTHER" id="PTHR46638:SF1">
    <property type="entry name" value="CORRINOID ADENOSYLTRANSFERASE"/>
    <property type="match status" value="1"/>
</dbReference>
<dbReference type="GO" id="GO:0008817">
    <property type="term" value="F:corrinoid adenosyltransferase activity"/>
    <property type="evidence" value="ECO:0007669"/>
    <property type="project" value="InterPro"/>
</dbReference>
<dbReference type="STRING" id="397948.Cmaq_1872"/>
<dbReference type="InterPro" id="IPR003724">
    <property type="entry name" value="CblAdoTrfase_CobA"/>
</dbReference>
<keyword evidence="2" id="KW-1185">Reference proteome</keyword>
<dbReference type="InterPro" id="IPR027417">
    <property type="entry name" value="P-loop_NTPase"/>
</dbReference>
<dbReference type="PANTHER" id="PTHR46638">
    <property type="entry name" value="CORRINOID ADENOSYLTRANSFERASE"/>
    <property type="match status" value="1"/>
</dbReference>
<gene>
    <name evidence="1" type="ordered locus">Cmaq_1872</name>
</gene>
<evidence type="ECO:0000313" key="2">
    <source>
        <dbReference type="Proteomes" id="UP000001137"/>
    </source>
</evidence>
<dbReference type="GO" id="GO:0009236">
    <property type="term" value="P:cobalamin biosynthetic process"/>
    <property type="evidence" value="ECO:0007669"/>
    <property type="project" value="InterPro"/>
</dbReference>
<dbReference type="KEGG" id="cma:Cmaq_1872"/>
<dbReference type="SUPFAM" id="SSF52540">
    <property type="entry name" value="P-loop containing nucleoside triphosphate hydrolases"/>
    <property type="match status" value="1"/>
</dbReference>
<proteinExistence type="predicted"/>
<dbReference type="eggNOG" id="arCOG04678">
    <property type="taxonomic scope" value="Archaea"/>
</dbReference>
<reference evidence="1 2" key="1">
    <citation type="submission" date="2007-10" db="EMBL/GenBank/DDBJ databases">
        <title>Complete sequence of Caldivirga maquilingensis IC-167.</title>
        <authorList>
            <consortium name="US DOE Joint Genome Institute"/>
            <person name="Copeland A."/>
            <person name="Lucas S."/>
            <person name="Lapidus A."/>
            <person name="Barry K."/>
            <person name="Glavina del Rio T."/>
            <person name="Dalin E."/>
            <person name="Tice H."/>
            <person name="Pitluck S."/>
            <person name="Saunders E."/>
            <person name="Brettin T."/>
            <person name="Bruce D."/>
            <person name="Detter J.C."/>
            <person name="Han C."/>
            <person name="Schmutz J."/>
            <person name="Larimer F."/>
            <person name="Land M."/>
            <person name="Hauser L."/>
            <person name="Kyrpides N."/>
            <person name="Ivanova N."/>
            <person name="Biddle J.F."/>
            <person name="Zhang Z."/>
            <person name="Fitz-Gibbon S.T."/>
            <person name="Lowe T.M."/>
            <person name="Saltikov C."/>
            <person name="House C.H."/>
            <person name="Richardson P."/>
        </authorList>
    </citation>
    <scope>NUCLEOTIDE SEQUENCE [LARGE SCALE GENOMIC DNA]</scope>
    <source>
        <strain evidence="2">ATCC 700844 / DSM 13496 / JCM 10307 / IC-167</strain>
    </source>
</reference>
<keyword evidence="1" id="KW-0808">Transferase</keyword>
<name>A8MBF6_CALMQ</name>
<dbReference type="HOGENOM" id="CLU_088595_2_0_2"/>
<dbReference type="Proteomes" id="UP000001137">
    <property type="component" value="Chromosome"/>
</dbReference>
<dbReference type="Gene3D" id="3.40.50.300">
    <property type="entry name" value="P-loop containing nucleotide triphosphate hydrolases"/>
    <property type="match status" value="1"/>
</dbReference>
<dbReference type="Pfam" id="PF02572">
    <property type="entry name" value="CobA_CobO_BtuR"/>
    <property type="match status" value="1"/>
</dbReference>
<dbReference type="EMBL" id="CP000852">
    <property type="protein sequence ID" value="ABW02689.1"/>
    <property type="molecule type" value="Genomic_DNA"/>
</dbReference>
<evidence type="ECO:0000313" key="1">
    <source>
        <dbReference type="EMBL" id="ABW02689.1"/>
    </source>
</evidence>
<accession>A8MBF6</accession>